<dbReference type="GO" id="GO:0008168">
    <property type="term" value="F:methyltransferase activity"/>
    <property type="evidence" value="ECO:0007669"/>
    <property type="project" value="UniProtKB-KW"/>
</dbReference>
<dbReference type="GO" id="GO:0032259">
    <property type="term" value="P:methylation"/>
    <property type="evidence" value="ECO:0007669"/>
    <property type="project" value="UniProtKB-KW"/>
</dbReference>
<dbReference type="Pfam" id="PF13649">
    <property type="entry name" value="Methyltransf_25"/>
    <property type="match status" value="1"/>
</dbReference>
<keyword evidence="3" id="KW-1185">Reference proteome</keyword>
<dbReference type="InterPro" id="IPR029063">
    <property type="entry name" value="SAM-dependent_MTases_sf"/>
</dbReference>
<name>A0ABS3F1Z4_9PROT</name>
<evidence type="ECO:0000259" key="1">
    <source>
        <dbReference type="Pfam" id="PF13649"/>
    </source>
</evidence>
<dbReference type="Gene3D" id="3.40.50.150">
    <property type="entry name" value="Vaccinia Virus protein VP39"/>
    <property type="match status" value="1"/>
</dbReference>
<comment type="caution">
    <text evidence="2">The sequence shown here is derived from an EMBL/GenBank/DDBJ whole genome shotgun (WGS) entry which is preliminary data.</text>
</comment>
<organism evidence="2 3">
    <name type="scientific">Sneathiella sedimenti</name>
    <dbReference type="NCBI Taxonomy" id="2816034"/>
    <lineage>
        <taxon>Bacteria</taxon>
        <taxon>Pseudomonadati</taxon>
        <taxon>Pseudomonadota</taxon>
        <taxon>Alphaproteobacteria</taxon>
        <taxon>Sneathiellales</taxon>
        <taxon>Sneathiellaceae</taxon>
        <taxon>Sneathiella</taxon>
    </lineage>
</organism>
<dbReference type="SUPFAM" id="SSF53335">
    <property type="entry name" value="S-adenosyl-L-methionine-dependent methyltransferases"/>
    <property type="match status" value="1"/>
</dbReference>
<evidence type="ECO:0000313" key="2">
    <source>
        <dbReference type="EMBL" id="MBO0331992.1"/>
    </source>
</evidence>
<dbReference type="Proteomes" id="UP000664761">
    <property type="component" value="Unassembled WGS sequence"/>
</dbReference>
<feature type="domain" description="Methyltransferase" evidence="1">
    <location>
        <begin position="21"/>
        <end position="105"/>
    </location>
</feature>
<proteinExistence type="predicted"/>
<evidence type="ECO:0000313" key="3">
    <source>
        <dbReference type="Proteomes" id="UP000664761"/>
    </source>
</evidence>
<dbReference type="CDD" id="cd02440">
    <property type="entry name" value="AdoMet_MTases"/>
    <property type="match status" value="1"/>
</dbReference>
<dbReference type="InterPro" id="IPR041698">
    <property type="entry name" value="Methyltransf_25"/>
</dbReference>
<dbReference type="EMBL" id="JAFLNC010000001">
    <property type="protein sequence ID" value="MBO0331992.1"/>
    <property type="molecule type" value="Genomic_DNA"/>
</dbReference>
<reference evidence="2 3" key="1">
    <citation type="submission" date="2021-03" db="EMBL/GenBank/DDBJ databases">
        <title>Sneathiella sp. CAU 1612 isolated from Kang Won-do.</title>
        <authorList>
            <person name="Kim W."/>
        </authorList>
    </citation>
    <scope>NUCLEOTIDE SEQUENCE [LARGE SCALE GENOMIC DNA]</scope>
    <source>
        <strain evidence="2 3">CAU 1612</strain>
    </source>
</reference>
<keyword evidence="2" id="KW-0489">Methyltransferase</keyword>
<keyword evidence="2" id="KW-0808">Transferase</keyword>
<protein>
    <submittedName>
        <fullName evidence="2">Class I SAM-dependent methyltransferase</fullName>
    </submittedName>
</protein>
<sequence length="169" mass="18604">MRPISPWIRKYASLIPQSRPVLDLACGAGRHSLYLLDAGYDVTAVDINISSIAAYQEKVGLSIVEADLEKDRWPFSRGAFSGIVVVNYLWRPLFADIAESLTPGGILLYDTFALGNEKYGRPRNPDFLLAPGELAEFFGASLEIVDFFEGVVDEPSPACRQAIVARKPL</sequence>
<dbReference type="RefSeq" id="WP_207040705.1">
    <property type="nucleotide sequence ID" value="NZ_JAFLNC010000001.1"/>
</dbReference>
<gene>
    <name evidence="2" type="ORF">J0X12_00100</name>
</gene>
<accession>A0ABS3F1Z4</accession>